<organism evidence="2 3">
    <name type="scientific">Pleurodeles waltl</name>
    <name type="common">Iberian ribbed newt</name>
    <dbReference type="NCBI Taxonomy" id="8319"/>
    <lineage>
        <taxon>Eukaryota</taxon>
        <taxon>Metazoa</taxon>
        <taxon>Chordata</taxon>
        <taxon>Craniata</taxon>
        <taxon>Vertebrata</taxon>
        <taxon>Euteleostomi</taxon>
        <taxon>Amphibia</taxon>
        <taxon>Batrachia</taxon>
        <taxon>Caudata</taxon>
        <taxon>Salamandroidea</taxon>
        <taxon>Salamandridae</taxon>
        <taxon>Pleurodelinae</taxon>
        <taxon>Pleurodeles</taxon>
    </lineage>
</organism>
<evidence type="ECO:0000256" key="1">
    <source>
        <dbReference type="SAM" id="MobiDB-lite"/>
    </source>
</evidence>
<feature type="compositionally biased region" description="Basic and acidic residues" evidence="1">
    <location>
        <begin position="41"/>
        <end position="50"/>
    </location>
</feature>
<accession>A0AAV7U478</accession>
<dbReference type="EMBL" id="JANPWB010000005">
    <property type="protein sequence ID" value="KAJ1183802.1"/>
    <property type="molecule type" value="Genomic_DNA"/>
</dbReference>
<reference evidence="2" key="1">
    <citation type="journal article" date="2022" name="bioRxiv">
        <title>Sequencing and chromosome-scale assembly of the giantPleurodeles waltlgenome.</title>
        <authorList>
            <person name="Brown T."/>
            <person name="Elewa A."/>
            <person name="Iarovenko S."/>
            <person name="Subramanian E."/>
            <person name="Araus A.J."/>
            <person name="Petzold A."/>
            <person name="Susuki M."/>
            <person name="Suzuki K.-i.T."/>
            <person name="Hayashi T."/>
            <person name="Toyoda A."/>
            <person name="Oliveira C."/>
            <person name="Osipova E."/>
            <person name="Leigh N.D."/>
            <person name="Simon A."/>
            <person name="Yun M.H."/>
        </authorList>
    </citation>
    <scope>NUCLEOTIDE SEQUENCE</scope>
    <source>
        <strain evidence="2">20211129_DDA</strain>
        <tissue evidence="2">Liver</tissue>
    </source>
</reference>
<sequence length="50" mass="5663">GCRDGVGWWTPRAVSGTIEEKGKKEQNKEHHYNTFNSKAPKKCETSTKNV</sequence>
<feature type="non-terminal residue" evidence="2">
    <location>
        <position position="50"/>
    </location>
</feature>
<gene>
    <name evidence="2" type="ORF">NDU88_000616</name>
</gene>
<feature type="region of interest" description="Disordered" evidence="1">
    <location>
        <begin position="19"/>
        <end position="50"/>
    </location>
</feature>
<protein>
    <submittedName>
        <fullName evidence="2">Uncharacterized protein</fullName>
    </submittedName>
</protein>
<name>A0AAV7U478_PLEWA</name>
<comment type="caution">
    <text evidence="2">The sequence shown here is derived from an EMBL/GenBank/DDBJ whole genome shotgun (WGS) entry which is preliminary data.</text>
</comment>
<feature type="non-terminal residue" evidence="2">
    <location>
        <position position="1"/>
    </location>
</feature>
<dbReference type="AlphaFoldDB" id="A0AAV7U478"/>
<keyword evidence="3" id="KW-1185">Reference proteome</keyword>
<evidence type="ECO:0000313" key="2">
    <source>
        <dbReference type="EMBL" id="KAJ1183802.1"/>
    </source>
</evidence>
<evidence type="ECO:0000313" key="3">
    <source>
        <dbReference type="Proteomes" id="UP001066276"/>
    </source>
</evidence>
<proteinExistence type="predicted"/>
<dbReference type="Proteomes" id="UP001066276">
    <property type="component" value="Chromosome 3_1"/>
</dbReference>
<feature type="compositionally biased region" description="Basic and acidic residues" evidence="1">
    <location>
        <begin position="19"/>
        <end position="32"/>
    </location>
</feature>